<dbReference type="RefSeq" id="WP_183789920.1">
    <property type="nucleotide sequence ID" value="NZ_JACIDU010000003.1"/>
</dbReference>
<dbReference type="AlphaFoldDB" id="A0A7W6P119"/>
<organism evidence="1 2">
    <name type="scientific">Allorhizobium borbori</name>
    <dbReference type="NCBI Taxonomy" id="485907"/>
    <lineage>
        <taxon>Bacteria</taxon>
        <taxon>Pseudomonadati</taxon>
        <taxon>Pseudomonadota</taxon>
        <taxon>Alphaproteobacteria</taxon>
        <taxon>Hyphomicrobiales</taxon>
        <taxon>Rhizobiaceae</taxon>
        <taxon>Rhizobium/Agrobacterium group</taxon>
        <taxon>Allorhizobium</taxon>
    </lineage>
</organism>
<gene>
    <name evidence="1" type="ORF">GGQ66_000931</name>
</gene>
<keyword evidence="2" id="KW-1185">Reference proteome</keyword>
<dbReference type="EMBL" id="JACIDU010000003">
    <property type="protein sequence ID" value="MBB4102396.1"/>
    <property type="molecule type" value="Genomic_DNA"/>
</dbReference>
<reference evidence="1 2" key="1">
    <citation type="submission" date="2020-08" db="EMBL/GenBank/DDBJ databases">
        <title>Genomic Encyclopedia of Type Strains, Phase IV (KMG-IV): sequencing the most valuable type-strain genomes for metagenomic binning, comparative biology and taxonomic classification.</title>
        <authorList>
            <person name="Goeker M."/>
        </authorList>
    </citation>
    <scope>NUCLEOTIDE SEQUENCE [LARGE SCALE GENOMIC DNA]</scope>
    <source>
        <strain evidence="1 2">DSM 26385</strain>
    </source>
</reference>
<sequence>MARIGLRYNAETDTYEDVEDDFEIAEVVIPSPPISDRQFFHQLAIDGRISEAEALAAVATGTLPAAVETIVSGLSSVDQFSARMLMTGATSFHRDHPLVIVFATAIGMDADGLDEFWSAASEL</sequence>
<accession>A0A7W6P119</accession>
<evidence type="ECO:0000313" key="1">
    <source>
        <dbReference type="EMBL" id="MBB4102396.1"/>
    </source>
</evidence>
<name>A0A7W6P119_9HYPH</name>
<proteinExistence type="predicted"/>
<evidence type="ECO:0000313" key="2">
    <source>
        <dbReference type="Proteomes" id="UP000584824"/>
    </source>
</evidence>
<comment type="caution">
    <text evidence="1">The sequence shown here is derived from an EMBL/GenBank/DDBJ whole genome shotgun (WGS) entry which is preliminary data.</text>
</comment>
<protein>
    <submittedName>
        <fullName evidence="1">Uncharacterized protein</fullName>
    </submittedName>
</protein>
<dbReference type="Proteomes" id="UP000584824">
    <property type="component" value="Unassembled WGS sequence"/>
</dbReference>